<feature type="region of interest" description="Disordered" evidence="1">
    <location>
        <begin position="262"/>
        <end position="283"/>
    </location>
</feature>
<feature type="compositionally biased region" description="Low complexity" evidence="1">
    <location>
        <begin position="146"/>
        <end position="169"/>
    </location>
</feature>
<feature type="chain" id="PRO_5038105796" description="DUF5666 domain-containing protein" evidence="2">
    <location>
        <begin position="32"/>
        <end position="283"/>
    </location>
</feature>
<feature type="signal peptide" evidence="2">
    <location>
        <begin position="1"/>
        <end position="31"/>
    </location>
</feature>
<keyword evidence="4" id="KW-1185">Reference proteome</keyword>
<gene>
    <name evidence="3" type="ORF">LEUCIP111803_01214</name>
</gene>
<proteinExistence type="predicted"/>
<evidence type="ECO:0000313" key="3">
    <source>
        <dbReference type="EMBL" id="CAG7609525.1"/>
    </source>
</evidence>
<evidence type="ECO:0008006" key="5">
    <source>
        <dbReference type="Google" id="ProtNLM"/>
    </source>
</evidence>
<evidence type="ECO:0000313" key="4">
    <source>
        <dbReference type="Proteomes" id="UP000693892"/>
    </source>
</evidence>
<name>A0A916NNQ6_9MICO</name>
<accession>A0A916NNQ6</accession>
<protein>
    <recommendedName>
        <fullName evidence="5">DUF5666 domain-containing protein</fullName>
    </recommendedName>
</protein>
<evidence type="ECO:0000256" key="2">
    <source>
        <dbReference type="SAM" id="SignalP"/>
    </source>
</evidence>
<organism evidence="3 4">
    <name type="scientific">Leucobacter soli</name>
    <dbReference type="NCBI Taxonomy" id="2812850"/>
    <lineage>
        <taxon>Bacteria</taxon>
        <taxon>Bacillati</taxon>
        <taxon>Actinomycetota</taxon>
        <taxon>Actinomycetes</taxon>
        <taxon>Micrococcales</taxon>
        <taxon>Microbacteriaceae</taxon>
        <taxon>Leucobacter</taxon>
    </lineage>
</organism>
<keyword evidence="2" id="KW-0732">Signal</keyword>
<dbReference type="RefSeq" id="WP_218114830.1">
    <property type="nucleotide sequence ID" value="NZ_CAJVAP010000011.1"/>
</dbReference>
<comment type="caution">
    <text evidence="3">The sequence shown here is derived from an EMBL/GenBank/DDBJ whole genome shotgun (WGS) entry which is preliminary data.</text>
</comment>
<sequence>MRLDRTKTCAALGLLGAASLLLLGCSSTASGAAPADDAAQQQEAGPGTGADQGPRGVSGSIAVVQDGLLQVQDSDSQTAVAYDDDTTITQQVSASLADVATGVCITGVSDVSGGEGSEALTTVMITDAVGGECSPGFGGMRGGANPGQEGAPDGAAPPEGGEMPGGMPEDMPERPDGAAGGGFGGLSSGLVTAVAGTTITIEAASMDGTTAEQEVSVDDATVFTRTEAATSEALAAGVCVVAMGEYAGEQYAASSLALSEAGDEGCTSGFGGRGMPGRGGDDA</sequence>
<feature type="region of interest" description="Disordered" evidence="1">
    <location>
        <begin position="32"/>
        <end position="58"/>
    </location>
</feature>
<dbReference type="AlphaFoldDB" id="A0A916NNQ6"/>
<reference evidence="3" key="1">
    <citation type="submission" date="2021-06" db="EMBL/GenBank/DDBJ databases">
        <authorList>
            <person name="Criscuolo A."/>
        </authorList>
    </citation>
    <scope>NUCLEOTIDE SEQUENCE</scope>
    <source>
        <strain evidence="3">CIP111803</strain>
    </source>
</reference>
<evidence type="ECO:0000256" key="1">
    <source>
        <dbReference type="SAM" id="MobiDB-lite"/>
    </source>
</evidence>
<feature type="region of interest" description="Disordered" evidence="1">
    <location>
        <begin position="141"/>
        <end position="183"/>
    </location>
</feature>
<dbReference type="PROSITE" id="PS51257">
    <property type="entry name" value="PROKAR_LIPOPROTEIN"/>
    <property type="match status" value="1"/>
</dbReference>
<feature type="compositionally biased region" description="Low complexity" evidence="1">
    <location>
        <begin position="32"/>
        <end position="45"/>
    </location>
</feature>
<feature type="compositionally biased region" description="Gly residues" evidence="1">
    <location>
        <begin position="268"/>
        <end position="283"/>
    </location>
</feature>
<dbReference type="Proteomes" id="UP000693892">
    <property type="component" value="Unassembled WGS sequence"/>
</dbReference>
<dbReference type="EMBL" id="CAJVAP010000011">
    <property type="protein sequence ID" value="CAG7609525.1"/>
    <property type="molecule type" value="Genomic_DNA"/>
</dbReference>